<organism evidence="3 4">
    <name type="scientific">Comamonas terrigena</name>
    <dbReference type="NCBI Taxonomy" id="32013"/>
    <lineage>
        <taxon>Bacteria</taxon>
        <taxon>Pseudomonadati</taxon>
        <taxon>Pseudomonadota</taxon>
        <taxon>Betaproteobacteria</taxon>
        <taxon>Burkholderiales</taxon>
        <taxon>Comamonadaceae</taxon>
        <taxon>Comamonas</taxon>
    </lineage>
</organism>
<accession>A0A2A7V117</accession>
<sequence length="141" mass="14868">MPAVTASAPFSTAPAAPTAPVKLVRIDPSDLSQARSGQPSRPLRGDTTYKTLDVFSGNGGKANAGVWEATAGAFRSHIQGYIEFCHIVEGSCRLVDPDGSVHHFQAGDSFVLPDGFSGHWEVDERVKKVFVTTDVDAPAAA</sequence>
<dbReference type="OrthoDB" id="9799053at2"/>
<dbReference type="PANTHER" id="PTHR40943:SF1">
    <property type="entry name" value="CYTOPLASMIC PROTEIN"/>
    <property type="match status" value="1"/>
</dbReference>
<dbReference type="STRING" id="1219032.GCA_001515545_01972"/>
<feature type="domain" description="(S)-ureidoglycine aminohydrolase cupin" evidence="2">
    <location>
        <begin position="59"/>
        <end position="130"/>
    </location>
</feature>
<dbReference type="Gene3D" id="2.60.120.10">
    <property type="entry name" value="Jelly Rolls"/>
    <property type="match status" value="1"/>
</dbReference>
<evidence type="ECO:0000313" key="3">
    <source>
        <dbReference type="EMBL" id="PEH91198.1"/>
    </source>
</evidence>
<dbReference type="Pfam" id="PF05899">
    <property type="entry name" value="Cupin_3"/>
    <property type="match status" value="1"/>
</dbReference>
<dbReference type="InterPro" id="IPR008579">
    <property type="entry name" value="UGlyAH_Cupin_dom"/>
</dbReference>
<dbReference type="AlphaFoldDB" id="A0A2A7V117"/>
<dbReference type="InterPro" id="IPR014710">
    <property type="entry name" value="RmlC-like_jellyroll"/>
</dbReference>
<gene>
    <name evidence="3" type="ORF">CRM82_19285</name>
</gene>
<evidence type="ECO:0000259" key="2">
    <source>
        <dbReference type="Pfam" id="PF05899"/>
    </source>
</evidence>
<keyword evidence="4" id="KW-1185">Reference proteome</keyword>
<evidence type="ECO:0000313" key="4">
    <source>
        <dbReference type="Proteomes" id="UP000220246"/>
    </source>
</evidence>
<dbReference type="CDD" id="cd02227">
    <property type="entry name" value="cupin_TM1112-like"/>
    <property type="match status" value="1"/>
</dbReference>
<proteinExistence type="predicted"/>
<evidence type="ECO:0000256" key="1">
    <source>
        <dbReference type="SAM" id="MobiDB-lite"/>
    </source>
</evidence>
<dbReference type="Proteomes" id="UP000220246">
    <property type="component" value="Unassembled WGS sequence"/>
</dbReference>
<reference evidence="4" key="1">
    <citation type="submission" date="2017-09" db="EMBL/GenBank/DDBJ databases">
        <title>FDA dAtabase for Regulatory Grade micrObial Sequences (FDA-ARGOS): Supporting development and validation of Infectious Disease Dx tests.</title>
        <authorList>
            <person name="Minogue T."/>
            <person name="Wolcott M."/>
            <person name="Wasieloski L."/>
            <person name="Aguilar W."/>
            <person name="Moore D."/>
            <person name="Tallon L."/>
            <person name="Sadzewicz L."/>
            <person name="Ott S."/>
            <person name="Zhao X."/>
            <person name="Nagaraj S."/>
            <person name="Vavikolanu K."/>
            <person name="Aluvathingal J."/>
            <person name="Nadendla S."/>
            <person name="Sichtig H."/>
        </authorList>
    </citation>
    <scope>NUCLEOTIDE SEQUENCE [LARGE SCALE GENOMIC DNA]</scope>
    <source>
        <strain evidence="4">FDAARGOS_394</strain>
    </source>
</reference>
<dbReference type="InterPro" id="IPR011051">
    <property type="entry name" value="RmlC_Cupin_sf"/>
</dbReference>
<feature type="region of interest" description="Disordered" evidence="1">
    <location>
        <begin position="28"/>
        <end position="48"/>
    </location>
</feature>
<comment type="caution">
    <text evidence="3">The sequence shown here is derived from an EMBL/GenBank/DDBJ whole genome shotgun (WGS) entry which is preliminary data.</text>
</comment>
<feature type="compositionally biased region" description="Polar residues" evidence="1">
    <location>
        <begin position="30"/>
        <end position="39"/>
    </location>
</feature>
<name>A0A2A7V117_COMTR</name>
<protein>
    <submittedName>
        <fullName evidence="3">DUF861 domain-containing protein</fullName>
    </submittedName>
</protein>
<dbReference type="EMBL" id="PDEA01000001">
    <property type="protein sequence ID" value="PEH91198.1"/>
    <property type="molecule type" value="Genomic_DNA"/>
</dbReference>
<dbReference type="PANTHER" id="PTHR40943">
    <property type="entry name" value="CYTOPLASMIC PROTEIN-RELATED"/>
    <property type="match status" value="1"/>
</dbReference>
<dbReference type="SUPFAM" id="SSF51182">
    <property type="entry name" value="RmlC-like cupins"/>
    <property type="match status" value="1"/>
</dbReference>